<dbReference type="SUPFAM" id="SSF53474">
    <property type="entry name" value="alpha/beta-Hydrolases"/>
    <property type="match status" value="1"/>
</dbReference>
<comment type="caution">
    <text evidence="4">The sequence shown here is derived from an EMBL/GenBank/DDBJ whole genome shotgun (WGS) entry which is preliminary data.</text>
</comment>
<evidence type="ECO:0000256" key="2">
    <source>
        <dbReference type="SAM" id="MobiDB-lite"/>
    </source>
</evidence>
<dbReference type="AlphaFoldDB" id="A0A371PQD6"/>
<dbReference type="InterPro" id="IPR029058">
    <property type="entry name" value="AB_hydrolase_fold"/>
</dbReference>
<evidence type="ECO:0000259" key="3">
    <source>
        <dbReference type="Pfam" id="PF07859"/>
    </source>
</evidence>
<keyword evidence="1 4" id="KW-0378">Hydrolase</keyword>
<name>A0A371PQD6_STRIH</name>
<dbReference type="GO" id="GO:0016787">
    <property type="term" value="F:hydrolase activity"/>
    <property type="evidence" value="ECO:0007669"/>
    <property type="project" value="UniProtKB-KW"/>
</dbReference>
<reference evidence="4 5" key="1">
    <citation type="submission" date="2018-08" db="EMBL/GenBank/DDBJ databases">
        <title>Streptomyces NEAU-D10 sp. nov., a novel Actinomycete isolated from soil.</title>
        <authorList>
            <person name="Jin L."/>
        </authorList>
    </citation>
    <scope>NUCLEOTIDE SEQUENCE [LARGE SCALE GENOMIC DNA]</scope>
    <source>
        <strain evidence="4 5">NEAU-D10</strain>
    </source>
</reference>
<keyword evidence="5" id="KW-1185">Reference proteome</keyword>
<dbReference type="InterPro" id="IPR013094">
    <property type="entry name" value="AB_hydrolase_3"/>
</dbReference>
<protein>
    <submittedName>
        <fullName evidence="4">Alpha/beta hydrolase</fullName>
    </submittedName>
</protein>
<dbReference type="Proteomes" id="UP000262477">
    <property type="component" value="Unassembled WGS sequence"/>
</dbReference>
<feature type="region of interest" description="Disordered" evidence="2">
    <location>
        <begin position="1"/>
        <end position="24"/>
    </location>
</feature>
<dbReference type="Gene3D" id="3.40.50.1820">
    <property type="entry name" value="alpha/beta hydrolase"/>
    <property type="match status" value="1"/>
</dbReference>
<dbReference type="PANTHER" id="PTHR48081">
    <property type="entry name" value="AB HYDROLASE SUPERFAMILY PROTEIN C4A8.06C"/>
    <property type="match status" value="1"/>
</dbReference>
<evidence type="ECO:0000313" key="4">
    <source>
        <dbReference type="EMBL" id="REK84549.1"/>
    </source>
</evidence>
<proteinExistence type="predicted"/>
<evidence type="ECO:0000313" key="5">
    <source>
        <dbReference type="Proteomes" id="UP000262477"/>
    </source>
</evidence>
<dbReference type="EMBL" id="QUAC01000482">
    <property type="protein sequence ID" value="REK84549.1"/>
    <property type="molecule type" value="Genomic_DNA"/>
</dbReference>
<feature type="domain" description="Alpha/beta hydrolase fold-3" evidence="3">
    <location>
        <begin position="65"/>
        <end position="272"/>
    </location>
</feature>
<organism evidence="4 5">
    <name type="scientific">Streptomyces inhibens</name>
    <dbReference type="NCBI Taxonomy" id="2293571"/>
    <lineage>
        <taxon>Bacteria</taxon>
        <taxon>Bacillati</taxon>
        <taxon>Actinomycetota</taxon>
        <taxon>Actinomycetes</taxon>
        <taxon>Kitasatosporales</taxon>
        <taxon>Streptomycetaceae</taxon>
        <taxon>Streptomyces</taxon>
    </lineage>
</organism>
<gene>
    <name evidence="4" type="ORF">DY245_42685</name>
</gene>
<dbReference type="PANTHER" id="PTHR48081:SF8">
    <property type="entry name" value="ALPHA_BETA HYDROLASE FOLD-3 DOMAIN-CONTAINING PROTEIN-RELATED"/>
    <property type="match status" value="1"/>
</dbReference>
<dbReference type="InterPro" id="IPR050300">
    <property type="entry name" value="GDXG_lipolytic_enzyme"/>
</dbReference>
<sequence>MPLTPQLIPDRRRRSRAGRLTDEQIRRDGTFEMEERTVPGPPGAPAITLLICRPTTASGPVPVIYHTHGGGMVAGSHRSTELTGELDRAQELNLAVVGVEYRLAPEHPDPAPVEDCYTGLCWLAEHAADEGFDPQRIVLSGNSAGGALAAGLALLTRDRSGPRPAGQLLQFPMLDDRCGTFSAGQMERVGLWDGLSNQAGWQALLGDRCGTPDVSCYAAPARATETSGLAPAFIEVGSVEALRDDGIGYAARIWQAGGEAELHVWSGAFHSFDEWVPDAVVSRAAHQARVAWLQRILAR</sequence>
<accession>A0A371PQD6</accession>
<evidence type="ECO:0000256" key="1">
    <source>
        <dbReference type="ARBA" id="ARBA00022801"/>
    </source>
</evidence>
<dbReference type="Pfam" id="PF07859">
    <property type="entry name" value="Abhydrolase_3"/>
    <property type="match status" value="1"/>
</dbReference>
<dbReference type="OrthoDB" id="128186at2"/>